<keyword evidence="5" id="KW-1185">Reference proteome</keyword>
<dbReference type="Proteomes" id="UP001280121">
    <property type="component" value="Unassembled WGS sequence"/>
</dbReference>
<evidence type="ECO:0000313" key="5">
    <source>
        <dbReference type="Proteomes" id="UP001280121"/>
    </source>
</evidence>
<dbReference type="EMBL" id="JANJYI010000007">
    <property type="protein sequence ID" value="KAK2642609.1"/>
    <property type="molecule type" value="Genomic_DNA"/>
</dbReference>
<evidence type="ECO:0000256" key="1">
    <source>
        <dbReference type="ARBA" id="ARBA00009995"/>
    </source>
</evidence>
<proteinExistence type="inferred from homology"/>
<dbReference type="PANTHER" id="PTHR48047:SF5">
    <property type="entry name" value="FLAVONOL 7-O-RHAMNOSYLTRANSFERASE"/>
    <property type="match status" value="1"/>
</dbReference>
<organism evidence="4 5">
    <name type="scientific">Dipteronia dyeriana</name>
    <dbReference type="NCBI Taxonomy" id="168575"/>
    <lineage>
        <taxon>Eukaryota</taxon>
        <taxon>Viridiplantae</taxon>
        <taxon>Streptophyta</taxon>
        <taxon>Embryophyta</taxon>
        <taxon>Tracheophyta</taxon>
        <taxon>Spermatophyta</taxon>
        <taxon>Magnoliopsida</taxon>
        <taxon>eudicotyledons</taxon>
        <taxon>Gunneridae</taxon>
        <taxon>Pentapetalae</taxon>
        <taxon>rosids</taxon>
        <taxon>malvids</taxon>
        <taxon>Sapindales</taxon>
        <taxon>Sapindaceae</taxon>
        <taxon>Hippocastanoideae</taxon>
        <taxon>Acereae</taxon>
        <taxon>Dipteronia</taxon>
    </lineage>
</organism>
<dbReference type="AlphaFoldDB" id="A0AAD9TUR0"/>
<evidence type="ECO:0000256" key="3">
    <source>
        <dbReference type="ARBA" id="ARBA00022679"/>
    </source>
</evidence>
<dbReference type="GO" id="GO:0035251">
    <property type="term" value="F:UDP-glucosyltransferase activity"/>
    <property type="evidence" value="ECO:0007669"/>
    <property type="project" value="TreeGrafter"/>
</dbReference>
<evidence type="ECO:0000313" key="4">
    <source>
        <dbReference type="EMBL" id="KAK2642609.1"/>
    </source>
</evidence>
<gene>
    <name evidence="4" type="ORF">Ddye_024372</name>
</gene>
<protein>
    <submittedName>
        <fullName evidence="4">Uncharacterized protein</fullName>
    </submittedName>
</protein>
<dbReference type="InterPro" id="IPR002213">
    <property type="entry name" value="UDP_glucos_trans"/>
</dbReference>
<comment type="caution">
    <text evidence="4">The sequence shown here is derived from an EMBL/GenBank/DDBJ whole genome shotgun (WGS) entry which is preliminary data.</text>
</comment>
<dbReference type="Pfam" id="PF00201">
    <property type="entry name" value="UDPGT"/>
    <property type="match status" value="1"/>
</dbReference>
<sequence length="441" mass="48333">MSINQMSKKNPHILAIPWPATGHILPMIDAANQLALRGITVTFAVTPRNLYYLNPLISLHNKSTNIQTLVVPLPSHPSLPAGSENMQDVTQDYFLYMVEALSELHDPILQWFKSHPCPPVAILTDAMNTTWTHPLASVLGIKTISFMASNQYIASTVWSRYKEMKKEFFNGEMLHNTIESWGLVLNSFTEMHTKSFDTFKAMAKHGRVWGVSPLLPVQAAGSERGGPAAMPSHEVLAWLDSCPVDKSVVYVAFGTEITLNKQQMEALGDALEKSGVRFIWAVKKPGKGVENESGDQSVVPAGLEDRVAGRGLVIKGWVPQSVILKHRAVGSYLSHLGWGSLFDGLMGGVLLLTWPMRPDHFMNKQLIVDELGAAIPVCEGLATVPDSAKVAQILADSLQLNRPERIAWMKIRDKASNAAKRGGSAYKALDDLATQISNLAP</sequence>
<reference evidence="4" key="1">
    <citation type="journal article" date="2023" name="Plant J.">
        <title>Genome sequences and population genomics provide insights into the demographic history, inbreeding, and mutation load of two 'living fossil' tree species of Dipteronia.</title>
        <authorList>
            <person name="Feng Y."/>
            <person name="Comes H.P."/>
            <person name="Chen J."/>
            <person name="Zhu S."/>
            <person name="Lu R."/>
            <person name="Zhang X."/>
            <person name="Li P."/>
            <person name="Qiu J."/>
            <person name="Olsen K.M."/>
            <person name="Qiu Y."/>
        </authorList>
    </citation>
    <scope>NUCLEOTIDE SEQUENCE</scope>
    <source>
        <strain evidence="4">KIB01</strain>
    </source>
</reference>
<keyword evidence="3" id="KW-0808">Transferase</keyword>
<comment type="similarity">
    <text evidence="1">Belongs to the UDP-glycosyltransferase family.</text>
</comment>
<dbReference type="GO" id="GO:0051555">
    <property type="term" value="P:flavonol biosynthetic process"/>
    <property type="evidence" value="ECO:0007669"/>
    <property type="project" value="TreeGrafter"/>
</dbReference>
<name>A0AAD9TUR0_9ROSI</name>
<dbReference type="FunFam" id="3.40.50.2000:FF:000060">
    <property type="entry name" value="Glycosyltransferase"/>
    <property type="match status" value="1"/>
</dbReference>
<keyword evidence="2" id="KW-0328">Glycosyltransferase</keyword>
<evidence type="ECO:0000256" key="2">
    <source>
        <dbReference type="ARBA" id="ARBA00022676"/>
    </source>
</evidence>
<dbReference type="CDD" id="cd03784">
    <property type="entry name" value="GT1_Gtf-like"/>
    <property type="match status" value="1"/>
</dbReference>
<dbReference type="Gene3D" id="3.40.50.2000">
    <property type="entry name" value="Glycogen Phosphorylase B"/>
    <property type="match status" value="2"/>
</dbReference>
<dbReference type="SUPFAM" id="SSF53756">
    <property type="entry name" value="UDP-Glycosyltransferase/glycogen phosphorylase"/>
    <property type="match status" value="1"/>
</dbReference>
<dbReference type="PANTHER" id="PTHR48047">
    <property type="entry name" value="GLYCOSYLTRANSFERASE"/>
    <property type="match status" value="1"/>
</dbReference>
<accession>A0AAD9TUR0</accession>